<evidence type="ECO:0000313" key="2">
    <source>
        <dbReference type="Proteomes" id="UP001234297"/>
    </source>
</evidence>
<evidence type="ECO:0000313" key="1">
    <source>
        <dbReference type="EMBL" id="KAJ8636303.1"/>
    </source>
</evidence>
<dbReference type="EMBL" id="CM056811">
    <property type="protein sequence ID" value="KAJ8636303.1"/>
    <property type="molecule type" value="Genomic_DNA"/>
</dbReference>
<sequence>MLTIENGQAIRAPSSFSHRRVRPKRKLSFNFQDPSLPSEVPYMSARVLTKEATYKFPATPGNWYWVRLHFYPSSYGGRNESDSFFSVASDEITLLRNFSAAITAKALTLAYIMRGFSLSPIHNSIYLTFAPSDKHNASYAFINCIEVIPIPNVFESPARFVGFANNPIEIGLSTLQTMYRLNVGGQFIPPTNVSGLARAWYDDSPYLFGAGIGVTFLEKSQIRCPRTVPKYFAPTDVYNTARSMGPDANISSNYILTWVSQVDTNFTYVEIFKLSDTSGNLAGSNPEPLQMLIAAESAGEDDTSSSKTRSNVIGGAAGGVAAFSLAALCIRADSRQFEA</sequence>
<comment type="caution">
    <text evidence="1">The sequence shown here is derived from an EMBL/GenBank/DDBJ whole genome shotgun (WGS) entry which is preliminary data.</text>
</comment>
<protein>
    <submittedName>
        <fullName evidence="1">Uncharacterized protein</fullName>
    </submittedName>
</protein>
<keyword evidence="2" id="KW-1185">Reference proteome</keyword>
<dbReference type="Proteomes" id="UP001234297">
    <property type="component" value="Chromosome 3"/>
</dbReference>
<reference evidence="1 2" key="1">
    <citation type="journal article" date="2022" name="Hortic Res">
        <title>A haplotype resolved chromosomal level avocado genome allows analysis of novel avocado genes.</title>
        <authorList>
            <person name="Nath O."/>
            <person name="Fletcher S.J."/>
            <person name="Hayward A."/>
            <person name="Shaw L.M."/>
            <person name="Masouleh A.K."/>
            <person name="Furtado A."/>
            <person name="Henry R.J."/>
            <person name="Mitter N."/>
        </authorList>
    </citation>
    <scope>NUCLEOTIDE SEQUENCE [LARGE SCALE GENOMIC DNA]</scope>
    <source>
        <strain evidence="2">cv. Hass</strain>
    </source>
</reference>
<gene>
    <name evidence="1" type="ORF">MRB53_010570</name>
</gene>
<proteinExistence type="predicted"/>
<accession>A0ACC2LSY1</accession>
<organism evidence="1 2">
    <name type="scientific">Persea americana</name>
    <name type="common">Avocado</name>
    <dbReference type="NCBI Taxonomy" id="3435"/>
    <lineage>
        <taxon>Eukaryota</taxon>
        <taxon>Viridiplantae</taxon>
        <taxon>Streptophyta</taxon>
        <taxon>Embryophyta</taxon>
        <taxon>Tracheophyta</taxon>
        <taxon>Spermatophyta</taxon>
        <taxon>Magnoliopsida</taxon>
        <taxon>Magnoliidae</taxon>
        <taxon>Laurales</taxon>
        <taxon>Lauraceae</taxon>
        <taxon>Persea</taxon>
    </lineage>
</organism>
<name>A0ACC2LSY1_PERAE</name>